<dbReference type="PROSITE" id="PS51154">
    <property type="entry name" value="MACRO"/>
    <property type="match status" value="1"/>
</dbReference>
<feature type="non-terminal residue" evidence="2">
    <location>
        <position position="1"/>
    </location>
</feature>
<organism evidence="2 3">
    <name type="scientific">Polarella glacialis</name>
    <name type="common">Dinoflagellate</name>
    <dbReference type="NCBI Taxonomy" id="89957"/>
    <lineage>
        <taxon>Eukaryota</taxon>
        <taxon>Sar</taxon>
        <taxon>Alveolata</taxon>
        <taxon>Dinophyceae</taxon>
        <taxon>Suessiales</taxon>
        <taxon>Suessiaceae</taxon>
        <taxon>Polarella</taxon>
    </lineage>
</organism>
<comment type="caution">
    <text evidence="2">The sequence shown here is derived from an EMBL/GenBank/DDBJ whole genome shotgun (WGS) entry which is preliminary data.</text>
</comment>
<dbReference type="SUPFAM" id="SSF52949">
    <property type="entry name" value="Macro domain-like"/>
    <property type="match status" value="1"/>
</dbReference>
<dbReference type="Pfam" id="PF01661">
    <property type="entry name" value="Macro"/>
    <property type="match status" value="1"/>
</dbReference>
<dbReference type="InterPro" id="IPR001251">
    <property type="entry name" value="CRAL-TRIO_dom"/>
</dbReference>
<protein>
    <recommendedName>
        <fullName evidence="1">Macro domain-containing protein</fullName>
    </recommendedName>
</protein>
<dbReference type="Gene3D" id="3.40.525.10">
    <property type="entry name" value="CRAL-TRIO lipid binding domain"/>
    <property type="match status" value="1"/>
</dbReference>
<dbReference type="Pfam" id="PF13716">
    <property type="entry name" value="CRAL_TRIO_2"/>
    <property type="match status" value="1"/>
</dbReference>
<sequence length="688" mass="77196">AYGLPCRWLLLTVGPKYKDKYYIAAQNTLNACYRECLQLLVESGLRTIAIPCCWYSKGYPLEEQAHVALRTLRRCLERLRGSVDAVVLVAANTQEAELYDSLMPLYFPRTAGEANDGAAVLPDSCWNEWGEVTVEERRIRVSSSLISGREDDDDEPCNLFSEGDDSDRAFLHAREDADNSALRRLEGTMIEATSEEEAKQAFFRYHRRARDLRPDPEAMRFVYTAASKDRFGRHVVVLLGARLPALGVRDERTLPMFLKELELLRNERFILLYINSEVAGMDTVTLEVLQEMLAVISARYRTSLGQLLVLHPGLWFRAAFVLGRAVSDDAASLWHDSLYLEANACWCSTDCTFASATLHTSRCLFHTFERKGGGGGKKIPNVPADFTVDPEARYAGKVTYYNKWKGYGFVEMSEKGLVPEDRVFVQWRNIQSEDRFPFLVKDMEVELGLMKWTERGGWSSGTTLRAKTVTMPGGALIALQNSVDAEKKSFVGGQDLRYTGKLKFYDPRAGFGYVSLDPGFTVEEGVPGDLRVERAEVNAGARQPIMMDNMDVEFGIWKTRRGAYKVYNMTLPGGIAMTQEVLEHRAVVSQESFAGEVSIWNYRQGWGFIKAAAGVSFPAAVQEKLAQQTQSAQSRAEKRGKTTTQEELLYFRRGDLKQGVRLESGNAVSFQLYTDDKGAGACEIQLSA</sequence>
<dbReference type="Gene3D" id="2.40.50.140">
    <property type="entry name" value="Nucleic acid-binding proteins"/>
    <property type="match status" value="1"/>
</dbReference>
<dbReference type="AlphaFoldDB" id="A0A813IIY3"/>
<evidence type="ECO:0000313" key="3">
    <source>
        <dbReference type="Proteomes" id="UP000626109"/>
    </source>
</evidence>
<dbReference type="Proteomes" id="UP000626109">
    <property type="component" value="Unassembled WGS sequence"/>
</dbReference>
<evidence type="ECO:0000259" key="1">
    <source>
        <dbReference type="PROSITE" id="PS51154"/>
    </source>
</evidence>
<dbReference type="PANTHER" id="PTHR11106:SF72">
    <property type="entry name" value="GANGLIOSIDE-INDUCED DIFFERENTIATION-ASSOCIATED PROTEIN 2"/>
    <property type="match status" value="1"/>
</dbReference>
<gene>
    <name evidence="2" type="ORF">PGLA2088_LOCUS8841</name>
</gene>
<proteinExistence type="predicted"/>
<dbReference type="EMBL" id="CAJNNW010009598">
    <property type="protein sequence ID" value="CAE8651102.1"/>
    <property type="molecule type" value="Genomic_DNA"/>
</dbReference>
<dbReference type="InterPro" id="IPR002589">
    <property type="entry name" value="Macro_dom"/>
</dbReference>
<accession>A0A813IIY3</accession>
<dbReference type="PANTHER" id="PTHR11106">
    <property type="entry name" value="GANGLIOSIDE INDUCED DIFFERENTIATION ASSOCIATED PROTEIN 2-RELATED"/>
    <property type="match status" value="1"/>
</dbReference>
<reference evidence="2" key="1">
    <citation type="submission" date="2021-02" db="EMBL/GenBank/DDBJ databases">
        <authorList>
            <person name="Dougan E. K."/>
            <person name="Rhodes N."/>
            <person name="Thang M."/>
            <person name="Chan C."/>
        </authorList>
    </citation>
    <scope>NUCLEOTIDE SEQUENCE</scope>
</reference>
<name>A0A813IIY3_POLGL</name>
<dbReference type="InterPro" id="IPR036865">
    <property type="entry name" value="CRAL-TRIO_dom_sf"/>
</dbReference>
<dbReference type="Gene3D" id="3.40.220.10">
    <property type="entry name" value="Leucine Aminopeptidase, subunit E, domain 1"/>
    <property type="match status" value="1"/>
</dbReference>
<evidence type="ECO:0000313" key="2">
    <source>
        <dbReference type="EMBL" id="CAE8651102.1"/>
    </source>
</evidence>
<feature type="domain" description="Macro" evidence="1">
    <location>
        <begin position="1"/>
        <end position="107"/>
    </location>
</feature>
<dbReference type="InterPro" id="IPR043472">
    <property type="entry name" value="Macro_dom-like"/>
</dbReference>
<dbReference type="InterPro" id="IPR012340">
    <property type="entry name" value="NA-bd_OB-fold"/>
</dbReference>